<reference evidence="4" key="1">
    <citation type="submission" date="2021-01" db="EMBL/GenBank/DDBJ databases">
        <authorList>
            <person name="Kaushik A."/>
        </authorList>
    </citation>
    <scope>NUCLEOTIDE SEQUENCE</scope>
    <source>
        <strain evidence="4">AG4-RS23</strain>
    </source>
</reference>
<dbReference type="PROSITE" id="PS50294">
    <property type="entry name" value="WD_REPEATS_REGION"/>
    <property type="match status" value="7"/>
</dbReference>
<feature type="repeat" description="WD" evidence="3">
    <location>
        <begin position="599"/>
        <end position="631"/>
    </location>
</feature>
<evidence type="ECO:0000313" key="4">
    <source>
        <dbReference type="EMBL" id="CAE6492732.1"/>
    </source>
</evidence>
<proteinExistence type="predicted"/>
<dbReference type="Proteomes" id="UP000663861">
    <property type="component" value="Unassembled WGS sequence"/>
</dbReference>
<evidence type="ECO:0000256" key="2">
    <source>
        <dbReference type="ARBA" id="ARBA00022737"/>
    </source>
</evidence>
<sequence length="710" mass="77164">MLPFWPRSRAVSSCYARFITGPVQIEGTVLDRRQHAHLATWAFDGTIETTAVSPNGLWVALGVENDVVVVDSSSGNTVLGPLHGHPEWVRLISFTPDGSRILAGSRGYSGAHATIVGWDTRTGETVLGPIRLHGHKNSVSCIALSPDCTCVATGSEDMTVRLWSVEYGTMQHCLETQSPVNTVAFSPDNARVVATWGTNLQAWDSKTGLTTLGPIASDESIYNLVFSPDGSHLAHFDKHVIYIRNSQNGDIVQQLVPEHTSHITRIKYSFDGRYLVSGSNNQTLLVWDAQHCKLEFGPLAGHTGYITSVTFTPDNSRIISSDDGGLLFTWDVRRYNRSSSMVNTLPNHIISARFSSDGAQIVTGSADGTISIWDSHTGDVTLGPIQAHKDRITAIDILNDCIASGSRDGTLCVCNALSGEVVSGPVDAYPEDQINAIAYSPDGTLIATAFGEGVSLWNAQDISKVFDIPNADGYTSSVRFSPNGTRIIACPWGSPGPITVWDILNEERLLKDIEGHKDGVHSVSYSPNGALIAAGLTDNTIMVWDAYTGTKALGPLTGHPKFVASVDFSPDSTRLVSGSFDGTILIWDVQTGETILTFQSGHDQGIRSVAYSPDGTRILSCSYDGCVRIRDAQITNENALARDTLEYDDWVMNKDGWVVDNQSRLLVWVPADLQRTIARPRTRLIVPCGEVFLKFDNNRIGKSWAEYYAS</sequence>
<dbReference type="Gene3D" id="2.130.10.10">
    <property type="entry name" value="YVTN repeat-like/Quinoprotein amine dehydrogenase"/>
    <property type="match status" value="4"/>
</dbReference>
<evidence type="ECO:0000256" key="3">
    <source>
        <dbReference type="PROSITE-ProRule" id="PRU00221"/>
    </source>
</evidence>
<comment type="caution">
    <text evidence="4">The sequence shown here is derived from an EMBL/GenBank/DDBJ whole genome shotgun (WGS) entry which is preliminary data.</text>
</comment>
<dbReference type="CDD" id="cd00200">
    <property type="entry name" value="WD40"/>
    <property type="match status" value="2"/>
</dbReference>
<dbReference type="AlphaFoldDB" id="A0A8H3CPG8"/>
<feature type="repeat" description="WD" evidence="3">
    <location>
        <begin position="342"/>
        <end position="383"/>
    </location>
</feature>
<dbReference type="InterPro" id="IPR011047">
    <property type="entry name" value="Quinoprotein_ADH-like_sf"/>
</dbReference>
<dbReference type="PANTHER" id="PTHR22847">
    <property type="entry name" value="WD40 REPEAT PROTEIN"/>
    <property type="match status" value="1"/>
</dbReference>
<feature type="repeat" description="WD" evidence="3">
    <location>
        <begin position="132"/>
        <end position="173"/>
    </location>
</feature>
<dbReference type="InterPro" id="IPR019775">
    <property type="entry name" value="WD40_repeat_CS"/>
</dbReference>
<dbReference type="PRINTS" id="PR00320">
    <property type="entry name" value="GPROTEINBRPT"/>
</dbReference>
<feature type="repeat" description="WD" evidence="3">
    <location>
        <begin position="556"/>
        <end position="597"/>
    </location>
</feature>
<evidence type="ECO:0000313" key="5">
    <source>
        <dbReference type="Proteomes" id="UP000663861"/>
    </source>
</evidence>
<protein>
    <submittedName>
        <fullName evidence="4">Uncharacterized protein</fullName>
    </submittedName>
</protein>
<evidence type="ECO:0000256" key="1">
    <source>
        <dbReference type="ARBA" id="ARBA00022574"/>
    </source>
</evidence>
<feature type="repeat" description="WD" evidence="3">
    <location>
        <begin position="256"/>
        <end position="288"/>
    </location>
</feature>
<keyword evidence="1 3" id="KW-0853">WD repeat</keyword>
<dbReference type="SUPFAM" id="SSF50998">
    <property type="entry name" value="Quinoprotein alcohol dehydrogenase-like"/>
    <property type="match status" value="2"/>
</dbReference>
<name>A0A8H3CPG8_9AGAM</name>
<dbReference type="PROSITE" id="PS00678">
    <property type="entry name" value="WD_REPEATS_1"/>
    <property type="match status" value="1"/>
</dbReference>
<dbReference type="PANTHER" id="PTHR22847:SF637">
    <property type="entry name" value="WD REPEAT DOMAIN 5B"/>
    <property type="match status" value="1"/>
</dbReference>
<dbReference type="EMBL" id="CAJMWY010002652">
    <property type="protein sequence ID" value="CAE6492732.1"/>
    <property type="molecule type" value="Genomic_DNA"/>
</dbReference>
<dbReference type="InterPro" id="IPR001680">
    <property type="entry name" value="WD40_rpt"/>
</dbReference>
<accession>A0A8H3CPG8</accession>
<dbReference type="GO" id="GO:0005634">
    <property type="term" value="C:nucleus"/>
    <property type="evidence" value="ECO:0007669"/>
    <property type="project" value="TreeGrafter"/>
</dbReference>
<feature type="repeat" description="WD" evidence="3">
    <location>
        <begin position="299"/>
        <end position="340"/>
    </location>
</feature>
<dbReference type="PROSITE" id="PS50082">
    <property type="entry name" value="WD_REPEATS_2"/>
    <property type="match status" value="7"/>
</dbReference>
<organism evidence="4 5">
    <name type="scientific">Rhizoctonia solani</name>
    <dbReference type="NCBI Taxonomy" id="456999"/>
    <lineage>
        <taxon>Eukaryota</taxon>
        <taxon>Fungi</taxon>
        <taxon>Dikarya</taxon>
        <taxon>Basidiomycota</taxon>
        <taxon>Agaricomycotina</taxon>
        <taxon>Agaricomycetes</taxon>
        <taxon>Cantharellales</taxon>
        <taxon>Ceratobasidiaceae</taxon>
        <taxon>Rhizoctonia</taxon>
    </lineage>
</organism>
<dbReference type="SMART" id="SM00320">
    <property type="entry name" value="WD40"/>
    <property type="match status" value="13"/>
</dbReference>
<gene>
    <name evidence="4" type="ORF">RDB_LOCUS113637</name>
</gene>
<dbReference type="GO" id="GO:1990234">
    <property type="term" value="C:transferase complex"/>
    <property type="evidence" value="ECO:0007669"/>
    <property type="project" value="UniProtKB-ARBA"/>
</dbReference>
<dbReference type="InterPro" id="IPR015943">
    <property type="entry name" value="WD40/YVTN_repeat-like_dom_sf"/>
</dbReference>
<dbReference type="Pfam" id="PF00400">
    <property type="entry name" value="WD40"/>
    <property type="match status" value="10"/>
</dbReference>
<dbReference type="InterPro" id="IPR020472">
    <property type="entry name" value="WD40_PAC1"/>
</dbReference>
<keyword evidence="2" id="KW-0677">Repeat</keyword>
<feature type="repeat" description="WD" evidence="3">
    <location>
        <begin position="513"/>
        <end position="554"/>
    </location>
</feature>